<evidence type="ECO:0000313" key="7">
    <source>
        <dbReference type="Proteomes" id="UP000317303"/>
    </source>
</evidence>
<evidence type="ECO:0000259" key="5">
    <source>
        <dbReference type="PROSITE" id="PS50977"/>
    </source>
</evidence>
<keyword evidence="1" id="KW-0805">Transcription regulation</keyword>
<gene>
    <name evidence="6" type="ORF">JD82_02311</name>
</gene>
<evidence type="ECO:0000256" key="3">
    <source>
        <dbReference type="ARBA" id="ARBA00023163"/>
    </source>
</evidence>
<proteinExistence type="predicted"/>
<sequence>MGTGVRETKRVQTRLALCRAAIELATEAGGPEAVTVDAIAERAGTSRRTFFNYFPSKEAAFVRPLYDVGAHFATALAARADDEPVWEAIRAALLSALSTPEADPDLIADIEAFLTTSPAIVLTTEAHTDGEPSALELHRMAKDSIARLTGSDPDRNIYAQLTLEATGLALRVAARAWSATGGDPRTHVDTVVDMLRDGIRPSH</sequence>
<evidence type="ECO:0000313" key="6">
    <source>
        <dbReference type="EMBL" id="TWH20465.1"/>
    </source>
</evidence>
<dbReference type="PROSITE" id="PS50977">
    <property type="entry name" value="HTH_TETR_2"/>
    <property type="match status" value="1"/>
</dbReference>
<feature type="DNA-binding region" description="H-T-H motif" evidence="4">
    <location>
        <begin position="35"/>
        <end position="54"/>
    </location>
</feature>
<dbReference type="PANTHER" id="PTHR30055">
    <property type="entry name" value="HTH-TYPE TRANSCRIPTIONAL REGULATOR RUTR"/>
    <property type="match status" value="1"/>
</dbReference>
<dbReference type="SUPFAM" id="SSF46689">
    <property type="entry name" value="Homeodomain-like"/>
    <property type="match status" value="1"/>
</dbReference>
<feature type="domain" description="HTH tetR-type" evidence="5">
    <location>
        <begin position="11"/>
        <end position="72"/>
    </location>
</feature>
<organism evidence="6 7">
    <name type="scientific">Prauserella rugosa</name>
    <dbReference type="NCBI Taxonomy" id="43354"/>
    <lineage>
        <taxon>Bacteria</taxon>
        <taxon>Bacillati</taxon>
        <taxon>Actinomycetota</taxon>
        <taxon>Actinomycetes</taxon>
        <taxon>Pseudonocardiales</taxon>
        <taxon>Pseudonocardiaceae</taxon>
        <taxon>Prauserella</taxon>
    </lineage>
</organism>
<keyword evidence="2 4" id="KW-0238">DNA-binding</keyword>
<dbReference type="Proteomes" id="UP000317303">
    <property type="component" value="Unassembled WGS sequence"/>
</dbReference>
<dbReference type="Gene3D" id="1.10.10.60">
    <property type="entry name" value="Homeodomain-like"/>
    <property type="match status" value="1"/>
</dbReference>
<reference evidence="6 7" key="1">
    <citation type="submission" date="2019-07" db="EMBL/GenBank/DDBJ databases">
        <title>R&amp;d 2014.</title>
        <authorList>
            <person name="Klenk H.-P."/>
        </authorList>
    </citation>
    <scope>NUCLEOTIDE SEQUENCE [LARGE SCALE GENOMIC DNA]</scope>
    <source>
        <strain evidence="6 7">DSM 43194</strain>
    </source>
</reference>
<comment type="caution">
    <text evidence="6">The sequence shown here is derived from an EMBL/GenBank/DDBJ whole genome shotgun (WGS) entry which is preliminary data.</text>
</comment>
<evidence type="ECO:0000256" key="4">
    <source>
        <dbReference type="PROSITE-ProRule" id="PRU00335"/>
    </source>
</evidence>
<protein>
    <submittedName>
        <fullName evidence="6">TetR family transcriptional regulator</fullName>
    </submittedName>
</protein>
<keyword evidence="7" id="KW-1185">Reference proteome</keyword>
<keyword evidence="3" id="KW-0804">Transcription</keyword>
<dbReference type="InterPro" id="IPR050109">
    <property type="entry name" value="HTH-type_TetR-like_transc_reg"/>
</dbReference>
<dbReference type="GO" id="GO:0003700">
    <property type="term" value="F:DNA-binding transcription factor activity"/>
    <property type="evidence" value="ECO:0007669"/>
    <property type="project" value="TreeGrafter"/>
</dbReference>
<dbReference type="EMBL" id="VLJV01000001">
    <property type="protein sequence ID" value="TWH20465.1"/>
    <property type="molecule type" value="Genomic_DNA"/>
</dbReference>
<evidence type="ECO:0000256" key="2">
    <source>
        <dbReference type="ARBA" id="ARBA00023125"/>
    </source>
</evidence>
<dbReference type="RefSeq" id="WP_145600418.1">
    <property type="nucleotide sequence ID" value="NZ_JOIJ01000011.1"/>
</dbReference>
<dbReference type="GO" id="GO:0000976">
    <property type="term" value="F:transcription cis-regulatory region binding"/>
    <property type="evidence" value="ECO:0007669"/>
    <property type="project" value="TreeGrafter"/>
</dbReference>
<dbReference type="OrthoDB" id="3296001at2"/>
<name>A0A660CHS0_9PSEU</name>
<dbReference type="InterPro" id="IPR009057">
    <property type="entry name" value="Homeodomain-like_sf"/>
</dbReference>
<dbReference type="InterPro" id="IPR001647">
    <property type="entry name" value="HTH_TetR"/>
</dbReference>
<accession>A0A660CHS0</accession>
<dbReference type="PANTHER" id="PTHR30055:SF234">
    <property type="entry name" value="HTH-TYPE TRANSCRIPTIONAL REGULATOR BETI"/>
    <property type="match status" value="1"/>
</dbReference>
<evidence type="ECO:0000256" key="1">
    <source>
        <dbReference type="ARBA" id="ARBA00023015"/>
    </source>
</evidence>
<dbReference type="Gene3D" id="1.10.357.10">
    <property type="entry name" value="Tetracycline Repressor, domain 2"/>
    <property type="match status" value="1"/>
</dbReference>
<dbReference type="AlphaFoldDB" id="A0A660CHS0"/>
<dbReference type="Pfam" id="PF00440">
    <property type="entry name" value="TetR_N"/>
    <property type="match status" value="1"/>
</dbReference>